<feature type="domain" description="6-phosphogluconate dehydrogenase NADP-binding" evidence="4">
    <location>
        <begin position="8"/>
        <end position="167"/>
    </location>
</feature>
<dbReference type="InterPro" id="IPR013328">
    <property type="entry name" value="6PGD_dom2"/>
</dbReference>
<dbReference type="Pfam" id="PF14833">
    <property type="entry name" value="NAD_binding_11"/>
    <property type="match status" value="1"/>
</dbReference>
<dbReference type="PIRSF" id="PIRSF000103">
    <property type="entry name" value="HIBADH"/>
    <property type="match status" value="1"/>
</dbReference>
<dbReference type="Proteomes" id="UP001060070">
    <property type="component" value="Chromosome"/>
</dbReference>
<dbReference type="SUPFAM" id="SSF51735">
    <property type="entry name" value="NAD(P)-binding Rossmann-fold domains"/>
    <property type="match status" value="1"/>
</dbReference>
<gene>
    <name evidence="6" type="ORF">LRP29_13800</name>
</gene>
<keyword evidence="2" id="KW-0520">NAD</keyword>
<dbReference type="Gene3D" id="3.40.50.720">
    <property type="entry name" value="NAD(P)-binding Rossmann-like Domain"/>
    <property type="match status" value="1"/>
</dbReference>
<evidence type="ECO:0000259" key="5">
    <source>
        <dbReference type="Pfam" id="PF14833"/>
    </source>
</evidence>
<dbReference type="InterPro" id="IPR008927">
    <property type="entry name" value="6-PGluconate_DH-like_C_sf"/>
</dbReference>
<dbReference type="InterPro" id="IPR029154">
    <property type="entry name" value="HIBADH-like_NADP-bd"/>
</dbReference>
<dbReference type="GO" id="GO:0016491">
    <property type="term" value="F:oxidoreductase activity"/>
    <property type="evidence" value="ECO:0007669"/>
    <property type="project" value="UniProtKB-KW"/>
</dbReference>
<evidence type="ECO:0000256" key="2">
    <source>
        <dbReference type="ARBA" id="ARBA00023027"/>
    </source>
</evidence>
<evidence type="ECO:0000313" key="7">
    <source>
        <dbReference type="Proteomes" id="UP001060070"/>
    </source>
</evidence>
<organism evidence="6 7">
    <name type="scientific">Mesorhizobium ciceri</name>
    <dbReference type="NCBI Taxonomy" id="39645"/>
    <lineage>
        <taxon>Bacteria</taxon>
        <taxon>Pseudomonadati</taxon>
        <taxon>Pseudomonadota</taxon>
        <taxon>Alphaproteobacteria</taxon>
        <taxon>Hyphomicrobiales</taxon>
        <taxon>Phyllobacteriaceae</taxon>
        <taxon>Mesorhizobium</taxon>
    </lineage>
</organism>
<keyword evidence="7" id="KW-1185">Reference proteome</keyword>
<dbReference type="Pfam" id="PF03446">
    <property type="entry name" value="NAD_binding_2"/>
    <property type="match status" value="1"/>
</dbReference>
<dbReference type="Gene3D" id="1.10.1040.10">
    <property type="entry name" value="N-(1-d-carboxylethyl)-l-norvaline Dehydrogenase, domain 2"/>
    <property type="match status" value="1"/>
</dbReference>
<feature type="active site" evidence="3">
    <location>
        <position position="176"/>
    </location>
</feature>
<dbReference type="PANTHER" id="PTHR43060:SF15">
    <property type="entry name" value="3-HYDROXYISOBUTYRATE DEHYDROGENASE-LIKE 1, MITOCHONDRIAL-RELATED"/>
    <property type="match status" value="1"/>
</dbReference>
<name>A0AB38TJJ5_9HYPH</name>
<dbReference type="EMBL" id="CP088147">
    <property type="protein sequence ID" value="UTU54392.1"/>
    <property type="molecule type" value="Genomic_DNA"/>
</dbReference>
<dbReference type="RefSeq" id="WP_050580541.1">
    <property type="nucleotide sequence ID" value="NZ_CP088147.1"/>
</dbReference>
<dbReference type="GO" id="GO:0050661">
    <property type="term" value="F:NADP binding"/>
    <property type="evidence" value="ECO:0007669"/>
    <property type="project" value="InterPro"/>
</dbReference>
<evidence type="ECO:0000313" key="6">
    <source>
        <dbReference type="EMBL" id="UTU54392.1"/>
    </source>
</evidence>
<keyword evidence="1" id="KW-0560">Oxidoreductase</keyword>
<evidence type="ECO:0000259" key="4">
    <source>
        <dbReference type="Pfam" id="PF03446"/>
    </source>
</evidence>
<dbReference type="SUPFAM" id="SSF48179">
    <property type="entry name" value="6-phosphogluconate dehydrogenase C-terminal domain-like"/>
    <property type="match status" value="1"/>
</dbReference>
<evidence type="ECO:0000256" key="1">
    <source>
        <dbReference type="ARBA" id="ARBA00023002"/>
    </source>
</evidence>
<dbReference type="AlphaFoldDB" id="A0AB38TJJ5"/>
<dbReference type="InterPro" id="IPR036291">
    <property type="entry name" value="NAD(P)-bd_dom_sf"/>
</dbReference>
<sequence length="307" mass="31775">MTSGKPRLAYIGVGLMGGPMAARLAGLGYKLRVFDADAGRQAAAMASGAVGAASPKDCVEDADLVLLNLPSQAAVETVVFGQAGLSDALLSPQIVVDFSTVSPDFCRSIGWRVQAATGCEWIDAPVSGGPSAAGEGTLTIMAGGSDWGIARIRSLIQDIGRQFTHVGQTGMGSVAKMIAQLVVGTNYAVLAEAVRLAEAAGMDAALLPECVKYGHADGVLMQQLYPRIAAHDFAPRAYARQLLKDLDMVQELARSSGTATPMSGQAAQLFRLLVTAGHGDIDGTGIYRLYEGAPSHLTAIGESARAQ</sequence>
<accession>A0AB38TJJ5</accession>
<reference evidence="6 7" key="1">
    <citation type="journal article" date="2022" name="Microbiol. Resour. Announc.">
        <title>Complete Genome Sequence of Mesorhizobium ciceri Strain R30, a Rhizobium Used as a Commercial Inoculant for Chickpea in Argentina.</title>
        <authorList>
            <person name="Foresto E."/>
            <person name="Revale S."/>
            <person name="Primo E."/>
            <person name="Nievas F."/>
            <person name="Carezzano E."/>
            <person name="Puente M."/>
            <person name="Alzari P."/>
            <person name="Mart M."/>
            <person name="Ben-Assaya M."/>
            <person name="Mornico D."/>
            <person name="Santoro M."/>
            <person name="Mart F."/>
            <person name="Giordano W."/>
            <person name="Bogino P."/>
        </authorList>
    </citation>
    <scope>NUCLEOTIDE SEQUENCE [LARGE SCALE GENOMIC DNA]</scope>
    <source>
        <strain evidence="6 7">R30</strain>
    </source>
</reference>
<dbReference type="GO" id="GO:0051287">
    <property type="term" value="F:NAD binding"/>
    <property type="evidence" value="ECO:0007669"/>
    <property type="project" value="InterPro"/>
</dbReference>
<protein>
    <submittedName>
        <fullName evidence="6">NAD(P)-dependent oxidoreductase</fullName>
    </submittedName>
</protein>
<evidence type="ECO:0000256" key="3">
    <source>
        <dbReference type="PIRSR" id="PIRSR000103-1"/>
    </source>
</evidence>
<dbReference type="InterPro" id="IPR015815">
    <property type="entry name" value="HIBADH-related"/>
</dbReference>
<dbReference type="PANTHER" id="PTHR43060">
    <property type="entry name" value="3-HYDROXYISOBUTYRATE DEHYDROGENASE-LIKE 1, MITOCHONDRIAL-RELATED"/>
    <property type="match status" value="1"/>
</dbReference>
<proteinExistence type="predicted"/>
<feature type="domain" description="3-hydroxyisobutyrate dehydrogenase-like NAD-binding" evidence="5">
    <location>
        <begin position="170"/>
        <end position="290"/>
    </location>
</feature>
<dbReference type="InterPro" id="IPR006115">
    <property type="entry name" value="6PGDH_NADP-bd"/>
</dbReference>